<reference evidence="2 3" key="1">
    <citation type="submission" date="2019-09" db="EMBL/GenBank/DDBJ databases">
        <title>Draft genome sequences of 48 bacterial type strains from the CCUG.</title>
        <authorList>
            <person name="Tunovic T."/>
            <person name="Pineiro-Iglesias B."/>
            <person name="Unosson C."/>
            <person name="Inganas E."/>
            <person name="Ohlen M."/>
            <person name="Cardew S."/>
            <person name="Jensie-Markopoulos S."/>
            <person name="Salva-Serra F."/>
            <person name="Jaen-Luchoro D."/>
            <person name="Karlsson R."/>
            <person name="Svensson-Stadler L."/>
            <person name="Chun J."/>
            <person name="Moore E."/>
        </authorList>
    </citation>
    <scope>NUCLEOTIDE SEQUENCE [LARGE SCALE GENOMIC DNA]</scope>
    <source>
        <strain evidence="2 3">CCUG 54555</strain>
    </source>
</reference>
<sequence>MPDIMDSPACEEDPSCAASAFDAPDVADVRHLHDEMPSPDDADAHPDATRAALIECGRARRRGAAALSPLRPQLFVAVLEAGGDGLLVRWVESGRCHYGEQRWRLRVAQTSGRCAISGRAIEPGEPVFRPVRRPVPANADEMICPASVPDAAGAAADAGGNAGHVHDAADPAHVTG</sequence>
<evidence type="ECO:0000313" key="2">
    <source>
        <dbReference type="EMBL" id="KAB0638980.1"/>
    </source>
</evidence>
<keyword evidence="3" id="KW-1185">Reference proteome</keyword>
<evidence type="ECO:0000256" key="1">
    <source>
        <dbReference type="SAM" id="MobiDB-lite"/>
    </source>
</evidence>
<feature type="region of interest" description="Disordered" evidence="1">
    <location>
        <begin position="154"/>
        <end position="176"/>
    </location>
</feature>
<dbReference type="RefSeq" id="WP_151065703.1">
    <property type="nucleotide sequence ID" value="NZ_CABVPL010000002.1"/>
</dbReference>
<dbReference type="OrthoDB" id="9152922at2"/>
<gene>
    <name evidence="2" type="ORF">F7R21_19095</name>
</gene>
<dbReference type="Pfam" id="PF11811">
    <property type="entry name" value="DUF3331"/>
    <property type="match status" value="1"/>
</dbReference>
<dbReference type="EMBL" id="VZOJ01000053">
    <property type="protein sequence ID" value="KAB0638980.1"/>
    <property type="molecule type" value="Genomic_DNA"/>
</dbReference>
<comment type="caution">
    <text evidence="2">The sequence shown here is derived from an EMBL/GenBank/DDBJ whole genome shotgun (WGS) entry which is preliminary data.</text>
</comment>
<dbReference type="GeneID" id="99787549"/>
<name>A0A6H9SMI5_9BURK</name>
<accession>A0A6H9SMI5</accession>
<evidence type="ECO:0000313" key="3">
    <source>
        <dbReference type="Proteomes" id="UP000430232"/>
    </source>
</evidence>
<proteinExistence type="predicted"/>
<dbReference type="InterPro" id="IPR021769">
    <property type="entry name" value="DUF3331"/>
</dbReference>
<organism evidence="2 3">
    <name type="scientific">Burkholderia latens</name>
    <dbReference type="NCBI Taxonomy" id="488446"/>
    <lineage>
        <taxon>Bacteria</taxon>
        <taxon>Pseudomonadati</taxon>
        <taxon>Pseudomonadota</taxon>
        <taxon>Betaproteobacteria</taxon>
        <taxon>Burkholderiales</taxon>
        <taxon>Burkholderiaceae</taxon>
        <taxon>Burkholderia</taxon>
        <taxon>Burkholderia cepacia complex</taxon>
    </lineage>
</organism>
<dbReference type="AlphaFoldDB" id="A0A6H9SMI5"/>
<dbReference type="Proteomes" id="UP000430232">
    <property type="component" value="Unassembled WGS sequence"/>
</dbReference>
<protein>
    <submittedName>
        <fullName evidence="2">DUF3331 domain-containing protein</fullName>
    </submittedName>
</protein>